<evidence type="ECO:0000313" key="3">
    <source>
        <dbReference type="Proteomes" id="UP000722989"/>
    </source>
</evidence>
<gene>
    <name evidence="2" type="ORF">HC031_17970</name>
</gene>
<dbReference type="NCBIfam" id="TIGR03086">
    <property type="entry name" value="TIGR03086 family metal-binding protein"/>
    <property type="match status" value="1"/>
</dbReference>
<protein>
    <submittedName>
        <fullName evidence="2">TIGR03086 family protein</fullName>
    </submittedName>
</protein>
<comment type="caution">
    <text evidence="2">The sequence shown here is derived from an EMBL/GenBank/DDBJ whole genome shotgun (WGS) entry which is preliminary data.</text>
</comment>
<organism evidence="2 3">
    <name type="scientific">Planosporangium thailandense</name>
    <dbReference type="NCBI Taxonomy" id="765197"/>
    <lineage>
        <taxon>Bacteria</taxon>
        <taxon>Bacillati</taxon>
        <taxon>Actinomycetota</taxon>
        <taxon>Actinomycetes</taxon>
        <taxon>Micromonosporales</taxon>
        <taxon>Micromonosporaceae</taxon>
        <taxon>Planosporangium</taxon>
    </lineage>
</organism>
<evidence type="ECO:0000259" key="1">
    <source>
        <dbReference type="Pfam" id="PF11716"/>
    </source>
</evidence>
<dbReference type="InterPro" id="IPR034660">
    <property type="entry name" value="DinB/YfiT-like"/>
</dbReference>
<keyword evidence="3" id="KW-1185">Reference proteome</keyword>
<dbReference type="SUPFAM" id="SSF109854">
    <property type="entry name" value="DinB/YfiT-like putative metalloenzymes"/>
    <property type="match status" value="1"/>
</dbReference>
<name>A0ABX0Y2C8_9ACTN</name>
<sequence>MDLETAIELHRRVARQVLDIALKVTVADLARPTPCSEWTVGDLLGHMTAMNRGFAAAARGETGDASAWTTSPTAPERTVRAYTDSATVIEREFGQLLERPQPMVVAPAHPTQAFPPATAVSIHVVELVAHGWDLARALGVAYTGDAPAIALAFTMVRDIPDDETRRKAGAPFGPAIPVGETVDDLTRFLGIVGRSADWVA</sequence>
<dbReference type="RefSeq" id="WP_167926495.1">
    <property type="nucleotide sequence ID" value="NZ_JAATVY010000012.1"/>
</dbReference>
<dbReference type="EMBL" id="JAATVY010000012">
    <property type="protein sequence ID" value="NJC71592.1"/>
    <property type="molecule type" value="Genomic_DNA"/>
</dbReference>
<dbReference type="InterPro" id="IPR017517">
    <property type="entry name" value="Maleyloyr_isom"/>
</dbReference>
<dbReference type="NCBIfam" id="TIGR03083">
    <property type="entry name" value="maleylpyruvate isomerase family mycothiol-dependent enzyme"/>
    <property type="match status" value="1"/>
</dbReference>
<dbReference type="Pfam" id="PF11716">
    <property type="entry name" value="MDMPI_N"/>
    <property type="match status" value="1"/>
</dbReference>
<dbReference type="Proteomes" id="UP000722989">
    <property type="component" value="Unassembled WGS sequence"/>
</dbReference>
<reference evidence="2 3" key="1">
    <citation type="submission" date="2020-03" db="EMBL/GenBank/DDBJ databases">
        <title>WGS of the type strain of Planosporangium spp.</title>
        <authorList>
            <person name="Thawai C."/>
        </authorList>
    </citation>
    <scope>NUCLEOTIDE SEQUENCE [LARGE SCALE GENOMIC DNA]</scope>
    <source>
        <strain evidence="2 3">TBRC 5610</strain>
    </source>
</reference>
<dbReference type="InterPro" id="IPR017520">
    <property type="entry name" value="CHP03086"/>
</dbReference>
<dbReference type="Gene3D" id="1.20.120.450">
    <property type="entry name" value="dinb family like domain"/>
    <property type="match status" value="1"/>
</dbReference>
<feature type="domain" description="Mycothiol-dependent maleylpyruvate isomerase metal-binding" evidence="1">
    <location>
        <begin position="11"/>
        <end position="135"/>
    </location>
</feature>
<accession>A0ABX0Y2C8</accession>
<dbReference type="InterPro" id="IPR024344">
    <property type="entry name" value="MDMPI_metal-binding"/>
</dbReference>
<proteinExistence type="predicted"/>
<evidence type="ECO:0000313" key="2">
    <source>
        <dbReference type="EMBL" id="NJC71592.1"/>
    </source>
</evidence>